<keyword evidence="3" id="KW-0963">Cytoplasm</keyword>
<dbReference type="InterPro" id="IPR023509">
    <property type="entry name" value="DTD-like_sf"/>
</dbReference>
<keyword evidence="5" id="KW-1185">Reference proteome</keyword>
<comment type="caution">
    <text evidence="4">The sequence shown here is derived from an EMBL/GenBank/DDBJ whole genome shotgun (WGS) entry which is preliminary data.</text>
</comment>
<dbReference type="EC" id="3.1.1.96" evidence="3"/>
<comment type="similarity">
    <text evidence="1 3">Belongs to the DTD family.</text>
</comment>
<keyword evidence="2 3" id="KW-0694">RNA-binding</keyword>
<dbReference type="PANTHER" id="PTHR10472:SF5">
    <property type="entry name" value="D-AMINOACYL-TRNA DEACYLASE 1"/>
    <property type="match status" value="1"/>
</dbReference>
<dbReference type="Proteomes" id="UP001624684">
    <property type="component" value="Unassembled WGS sequence"/>
</dbReference>
<dbReference type="EC" id="3.1.1.-" evidence="3"/>
<comment type="subcellular location">
    <subcellularLocation>
        <location evidence="3">Cytoplasm</location>
    </subcellularLocation>
</comment>
<keyword evidence="3" id="KW-0820">tRNA-binding</keyword>
<feature type="short sequence motif" description="Gly-cisPro motif, important for rejection of L-amino acids" evidence="3">
    <location>
        <begin position="142"/>
        <end position="143"/>
    </location>
</feature>
<proteinExistence type="inferred from homology"/>
<dbReference type="HAMAP" id="MF_00518">
    <property type="entry name" value="Deacylase_Dtd"/>
    <property type="match status" value="1"/>
</dbReference>
<comment type="domain">
    <text evidence="3">A Gly-cisPro motif from one monomer fits into the active site of the other monomer to allow specific chiral rejection of L-amino acids.</text>
</comment>
<dbReference type="Pfam" id="PF02580">
    <property type="entry name" value="Tyr_Deacylase"/>
    <property type="match status" value="1"/>
</dbReference>
<organism evidence="4 5">
    <name type="scientific">Moraxella oculi</name>
    <dbReference type="NCBI Taxonomy" id="2940516"/>
    <lineage>
        <taxon>Bacteria</taxon>
        <taxon>Pseudomonadati</taxon>
        <taxon>Pseudomonadota</taxon>
        <taxon>Gammaproteobacteria</taxon>
        <taxon>Moraxellales</taxon>
        <taxon>Moraxellaceae</taxon>
        <taxon>Moraxella</taxon>
    </lineage>
</organism>
<protein>
    <recommendedName>
        <fullName evidence="3">D-aminoacyl-tRNA deacylase</fullName>
        <shortName evidence="3">DTD</shortName>
        <ecNumber evidence="3">3.1.1.96</ecNumber>
    </recommendedName>
    <alternativeName>
        <fullName evidence="3">Gly-tRNA(Ala) deacylase</fullName>
        <ecNumber evidence="3">3.1.1.-</ecNumber>
    </alternativeName>
</protein>
<dbReference type="Gene3D" id="3.50.80.10">
    <property type="entry name" value="D-tyrosyl-tRNA(Tyr) deacylase"/>
    <property type="match status" value="1"/>
</dbReference>
<dbReference type="RefSeq" id="WP_249101613.1">
    <property type="nucleotide sequence ID" value="NZ_JAMBAQ010000020.1"/>
</dbReference>
<gene>
    <name evidence="3 4" type="primary">dtd</name>
    <name evidence="4" type="ORF">ACJHVH_05030</name>
</gene>
<dbReference type="SUPFAM" id="SSF69500">
    <property type="entry name" value="DTD-like"/>
    <property type="match status" value="1"/>
</dbReference>
<reference evidence="4 5" key="1">
    <citation type="submission" date="2024-11" db="EMBL/GenBank/DDBJ databases">
        <title>First Report of Moraxella oculi in Brazil in an Infectious Bovine Keratoconjunctivitis Outbreak.</title>
        <authorList>
            <person name="Carvalho C.V."/>
            <person name="Domingues R."/>
            <person name="Coutinho C."/>
            <person name="Honorio N.T.B.S."/>
            <person name="Faza D.R.L.R."/>
            <person name="Carvalho W.A."/>
            <person name="Machado A.B.F."/>
            <person name="Martins M.F."/>
            <person name="Gaspar E.B."/>
        </authorList>
    </citation>
    <scope>NUCLEOTIDE SEQUENCE [LARGE SCALE GENOMIC DNA]</scope>
    <source>
        <strain evidence="4 5">2117LE</strain>
    </source>
</reference>
<comment type="catalytic activity">
    <reaction evidence="3">
        <text>a D-aminoacyl-tRNA + H2O = a tRNA + a D-alpha-amino acid + H(+)</text>
        <dbReference type="Rhea" id="RHEA:13953"/>
        <dbReference type="Rhea" id="RHEA-COMP:10123"/>
        <dbReference type="Rhea" id="RHEA-COMP:10124"/>
        <dbReference type="ChEBI" id="CHEBI:15377"/>
        <dbReference type="ChEBI" id="CHEBI:15378"/>
        <dbReference type="ChEBI" id="CHEBI:59871"/>
        <dbReference type="ChEBI" id="CHEBI:78442"/>
        <dbReference type="ChEBI" id="CHEBI:79333"/>
        <dbReference type="EC" id="3.1.1.96"/>
    </reaction>
</comment>
<keyword evidence="3 4" id="KW-0378">Hydrolase</keyword>
<evidence type="ECO:0000256" key="2">
    <source>
        <dbReference type="ARBA" id="ARBA00022884"/>
    </source>
</evidence>
<dbReference type="InterPro" id="IPR003732">
    <property type="entry name" value="Daa-tRNA_deacyls_DTD"/>
</dbReference>
<dbReference type="NCBIfam" id="TIGR00256">
    <property type="entry name" value="D-aminoacyl-tRNA deacylase"/>
    <property type="match status" value="1"/>
</dbReference>
<sequence length="156" mass="16863">MKALIQRVNSAKVVVADRTVGSIGVGVLAYIGIGQDDDVEGACRLIDKILAYRIFENTTDADKLGKLDKSLSDVKGELLLVSQFTLMAKTDKGRRPDFAPAMPPAHARLVFEELVNYARSVHPSVQTGEFGADMTVTAVNDGPINFVLEVMTNPKS</sequence>
<name>A0ABW8U5E7_9GAMM</name>
<comment type="subunit">
    <text evidence="3">Homodimer.</text>
</comment>
<evidence type="ECO:0000256" key="1">
    <source>
        <dbReference type="ARBA" id="ARBA00009673"/>
    </source>
</evidence>
<dbReference type="GO" id="GO:0051499">
    <property type="term" value="F:D-aminoacyl-tRNA deacylase activity"/>
    <property type="evidence" value="ECO:0007669"/>
    <property type="project" value="UniProtKB-EC"/>
</dbReference>
<evidence type="ECO:0000313" key="4">
    <source>
        <dbReference type="EMBL" id="MFL1732358.1"/>
    </source>
</evidence>
<accession>A0ABW8U5E7</accession>
<comment type="catalytic activity">
    <reaction evidence="3">
        <text>glycyl-tRNA(Ala) + H2O = tRNA(Ala) + glycine + H(+)</text>
        <dbReference type="Rhea" id="RHEA:53744"/>
        <dbReference type="Rhea" id="RHEA-COMP:9657"/>
        <dbReference type="Rhea" id="RHEA-COMP:13640"/>
        <dbReference type="ChEBI" id="CHEBI:15377"/>
        <dbReference type="ChEBI" id="CHEBI:15378"/>
        <dbReference type="ChEBI" id="CHEBI:57305"/>
        <dbReference type="ChEBI" id="CHEBI:78442"/>
        <dbReference type="ChEBI" id="CHEBI:78522"/>
    </reaction>
</comment>
<evidence type="ECO:0000256" key="3">
    <source>
        <dbReference type="HAMAP-Rule" id="MF_00518"/>
    </source>
</evidence>
<dbReference type="PANTHER" id="PTHR10472">
    <property type="entry name" value="D-TYROSYL-TRNA TYR DEACYLASE"/>
    <property type="match status" value="1"/>
</dbReference>
<evidence type="ECO:0000313" key="5">
    <source>
        <dbReference type="Proteomes" id="UP001624684"/>
    </source>
</evidence>
<comment type="function">
    <text evidence="3">An aminoacyl-tRNA editing enzyme that deacylates mischarged D-aminoacyl-tRNAs. Also deacylates mischarged glycyl-tRNA(Ala), protecting cells against glycine mischarging by AlaRS. Acts via tRNA-based rather than protein-based catalysis; rejects L-amino acids rather than detecting D-amino acids in the active site. By recycling D-aminoacyl-tRNA to D-amino acids and free tRNA molecules, this enzyme counteracts the toxicity associated with the formation of D-aminoacyl-tRNA entities in vivo and helps enforce protein L-homochirality.</text>
</comment>
<dbReference type="EMBL" id="JBJJXE010000006">
    <property type="protein sequence ID" value="MFL1732358.1"/>
    <property type="molecule type" value="Genomic_DNA"/>
</dbReference>